<dbReference type="AlphaFoldDB" id="A0A8J6TF28"/>
<keyword evidence="1" id="KW-1133">Transmembrane helix</keyword>
<proteinExistence type="predicted"/>
<accession>A0A8J6TF28</accession>
<evidence type="ECO:0000313" key="3">
    <source>
        <dbReference type="EMBL" id="MBC8335323.1"/>
    </source>
</evidence>
<reference evidence="3 4" key="1">
    <citation type="submission" date="2020-08" db="EMBL/GenBank/DDBJ databases">
        <title>Bridging the membrane lipid divide: bacteria of the FCB group superphylum have the potential to synthesize archaeal ether lipids.</title>
        <authorList>
            <person name="Villanueva L."/>
            <person name="Von Meijenfeldt F.A.B."/>
            <person name="Westbye A.B."/>
            <person name="Yadav S."/>
            <person name="Hopmans E.C."/>
            <person name="Dutilh B.E."/>
            <person name="Sinninghe Damste J.S."/>
        </authorList>
    </citation>
    <scope>NUCLEOTIDE SEQUENCE [LARGE SCALE GENOMIC DNA]</scope>
    <source>
        <strain evidence="3">NIOZ-UU36</strain>
    </source>
</reference>
<feature type="transmembrane region" description="Helical" evidence="1">
    <location>
        <begin position="35"/>
        <end position="52"/>
    </location>
</feature>
<dbReference type="GO" id="GO:0008237">
    <property type="term" value="F:metallopeptidase activity"/>
    <property type="evidence" value="ECO:0007669"/>
    <property type="project" value="UniProtKB-KW"/>
</dbReference>
<keyword evidence="3" id="KW-0645">Protease</keyword>
<protein>
    <submittedName>
        <fullName evidence="3">CPBP family intramembrane metalloprotease</fullName>
    </submittedName>
</protein>
<dbReference type="Proteomes" id="UP000614469">
    <property type="component" value="Unassembled WGS sequence"/>
</dbReference>
<feature type="transmembrane region" description="Helical" evidence="1">
    <location>
        <begin position="184"/>
        <end position="201"/>
    </location>
</feature>
<feature type="domain" description="CAAX prenyl protease 2/Lysostaphin resistance protein A-like" evidence="2">
    <location>
        <begin position="135"/>
        <end position="216"/>
    </location>
</feature>
<gene>
    <name evidence="3" type="ORF">H8E29_08675</name>
</gene>
<feature type="transmembrane region" description="Helical" evidence="1">
    <location>
        <begin position="98"/>
        <end position="117"/>
    </location>
</feature>
<comment type="caution">
    <text evidence="3">The sequence shown here is derived from an EMBL/GenBank/DDBJ whole genome shotgun (WGS) entry which is preliminary data.</text>
</comment>
<name>A0A8J6TF28_9CHLR</name>
<feature type="transmembrane region" description="Helical" evidence="1">
    <location>
        <begin position="64"/>
        <end position="82"/>
    </location>
</feature>
<keyword evidence="1" id="KW-0812">Transmembrane</keyword>
<dbReference type="InterPro" id="IPR003675">
    <property type="entry name" value="Rce1/LyrA-like_dom"/>
</dbReference>
<evidence type="ECO:0000313" key="4">
    <source>
        <dbReference type="Proteomes" id="UP000614469"/>
    </source>
</evidence>
<organism evidence="3 4">
    <name type="scientific">Candidatus Desulfolinea nitratireducens</name>
    <dbReference type="NCBI Taxonomy" id="2841698"/>
    <lineage>
        <taxon>Bacteria</taxon>
        <taxon>Bacillati</taxon>
        <taxon>Chloroflexota</taxon>
        <taxon>Anaerolineae</taxon>
        <taxon>Anaerolineales</taxon>
        <taxon>Anaerolineales incertae sedis</taxon>
        <taxon>Candidatus Desulfolinea</taxon>
    </lineage>
</organism>
<sequence length="229" mass="26504">MTCSNIWAKWEPGSFPLLGLLVTLIQKILTPKLNLDWKIAVLTIVSTTLMILDKYHIFTSSKLLDRTTLYLIIPLLFILFIFRENPKDYGFQLGDWRVGLTLTLSGIILVTPILWWLTRSSFGMQSYYEGYLAGLPWNTFFDLLGWEFLFRGWLLFGYARKFGPDALWLQAVPFALMHVGKPEIETLSTIFGGFVFGWIAWRSRSFLYPFLFHWYISSFTILMAAGILG</sequence>
<evidence type="ECO:0000259" key="2">
    <source>
        <dbReference type="Pfam" id="PF02517"/>
    </source>
</evidence>
<keyword evidence="1" id="KW-0472">Membrane</keyword>
<keyword evidence="3" id="KW-0482">Metalloprotease</keyword>
<dbReference type="EMBL" id="JACNJN010000103">
    <property type="protein sequence ID" value="MBC8335323.1"/>
    <property type="molecule type" value="Genomic_DNA"/>
</dbReference>
<dbReference type="GO" id="GO:0004175">
    <property type="term" value="F:endopeptidase activity"/>
    <property type="evidence" value="ECO:0007669"/>
    <property type="project" value="UniProtKB-ARBA"/>
</dbReference>
<dbReference type="GO" id="GO:0080120">
    <property type="term" value="P:CAAX-box protein maturation"/>
    <property type="evidence" value="ECO:0007669"/>
    <property type="project" value="UniProtKB-ARBA"/>
</dbReference>
<dbReference type="Pfam" id="PF02517">
    <property type="entry name" value="Rce1-like"/>
    <property type="match status" value="1"/>
</dbReference>
<keyword evidence="3" id="KW-0378">Hydrolase</keyword>
<feature type="transmembrane region" description="Helical" evidence="1">
    <location>
        <begin position="207"/>
        <end position="228"/>
    </location>
</feature>
<evidence type="ECO:0000256" key="1">
    <source>
        <dbReference type="SAM" id="Phobius"/>
    </source>
</evidence>